<evidence type="ECO:0000256" key="2">
    <source>
        <dbReference type="SAM" id="MobiDB-lite"/>
    </source>
</evidence>
<proteinExistence type="predicted"/>
<dbReference type="NCBIfam" id="TIGR02601">
    <property type="entry name" value="autotrns_rpt"/>
    <property type="match status" value="1"/>
</dbReference>
<dbReference type="InterPro" id="IPR011050">
    <property type="entry name" value="Pectin_lyase_fold/virulence"/>
</dbReference>
<dbReference type="EMBL" id="ABVL01000001">
    <property type="protein sequence ID" value="EDY22351.1"/>
    <property type="molecule type" value="Genomic_DNA"/>
</dbReference>
<feature type="compositionally biased region" description="Basic and acidic residues" evidence="2">
    <location>
        <begin position="254"/>
        <end position="264"/>
    </location>
</feature>
<dbReference type="InterPro" id="IPR013425">
    <property type="entry name" value="Autotrns_rpt"/>
</dbReference>
<organism evidence="3 4">
    <name type="scientific">Chthoniobacter flavus Ellin428</name>
    <dbReference type="NCBI Taxonomy" id="497964"/>
    <lineage>
        <taxon>Bacteria</taxon>
        <taxon>Pseudomonadati</taxon>
        <taxon>Verrucomicrobiota</taxon>
        <taxon>Spartobacteria</taxon>
        <taxon>Chthoniobacterales</taxon>
        <taxon>Chthoniobacteraceae</taxon>
        <taxon>Chthoniobacter</taxon>
    </lineage>
</organism>
<accession>B4CUW3</accession>
<dbReference type="Proteomes" id="UP000005824">
    <property type="component" value="Unassembled WGS sequence"/>
</dbReference>
<dbReference type="Gene3D" id="2.160.20.20">
    <property type="match status" value="1"/>
</dbReference>
<feature type="region of interest" description="Disordered" evidence="2">
    <location>
        <begin position="246"/>
        <end position="265"/>
    </location>
</feature>
<keyword evidence="1" id="KW-0732">Signal</keyword>
<evidence type="ECO:0000256" key="1">
    <source>
        <dbReference type="ARBA" id="ARBA00022729"/>
    </source>
</evidence>
<dbReference type="RefSeq" id="WP_006977803.1">
    <property type="nucleotide sequence ID" value="NZ_ABVL01000001.1"/>
</dbReference>
<comment type="caution">
    <text evidence="3">The sequence shown here is derived from an EMBL/GenBank/DDBJ whole genome shotgun (WGS) entry which is preliminary data.</text>
</comment>
<evidence type="ECO:0000313" key="4">
    <source>
        <dbReference type="Proteomes" id="UP000005824"/>
    </source>
</evidence>
<dbReference type="InParanoid" id="B4CUW3"/>
<dbReference type="InterPro" id="IPR012332">
    <property type="entry name" value="Autotransporter_pectin_lyase_C"/>
</dbReference>
<reference evidence="3 4" key="1">
    <citation type="journal article" date="2011" name="J. Bacteriol.">
        <title>Genome sequence of Chthoniobacter flavus Ellin428, an aerobic heterotrophic soil bacterium.</title>
        <authorList>
            <person name="Kant R."/>
            <person name="van Passel M.W."/>
            <person name="Palva A."/>
            <person name="Lucas S."/>
            <person name="Lapidus A."/>
            <person name="Glavina Del Rio T."/>
            <person name="Dalin E."/>
            <person name="Tice H."/>
            <person name="Bruce D."/>
            <person name="Goodwin L."/>
            <person name="Pitluck S."/>
            <person name="Larimer F.W."/>
            <person name="Land M.L."/>
            <person name="Hauser L."/>
            <person name="Sangwan P."/>
            <person name="de Vos W.M."/>
            <person name="Janssen P.H."/>
            <person name="Smidt H."/>
        </authorList>
    </citation>
    <scope>NUCLEOTIDE SEQUENCE [LARGE SCALE GENOMIC DNA]</scope>
    <source>
        <strain evidence="3 4">Ellin428</strain>
    </source>
</reference>
<evidence type="ECO:0000313" key="3">
    <source>
        <dbReference type="EMBL" id="EDY22351.1"/>
    </source>
</evidence>
<dbReference type="AlphaFoldDB" id="B4CUW3"/>
<dbReference type="STRING" id="497964.CfE428DRAFT_0476"/>
<protein>
    <submittedName>
        <fullName evidence="3">Autotransporter-associated beta strand repeat protein</fullName>
    </submittedName>
</protein>
<name>B4CUW3_9BACT</name>
<dbReference type="Pfam" id="PF12951">
    <property type="entry name" value="PATR"/>
    <property type="match status" value="1"/>
</dbReference>
<keyword evidence="4" id="KW-1185">Reference proteome</keyword>
<gene>
    <name evidence="3" type="ORF">CfE428DRAFT_0476</name>
</gene>
<sequence length="319" mass="32188">MGDEGGITAQDGAQIIVGGIAKIGNSNATAAGTIGSSITVTGMNANGSASSLSVGGNLYVGYDIIRGTLTIQDGAQVTCNGDVSDGGTTLNGAPNEPSGTLLVTGTNANGTASTLSGVNLSVANGAPGPSSFTVSNGAQANFQTFHASGTTFLIDNGTLRGTAPTGSSLQGSFAPGPVGTVTLGSGGATLDNSGYAFAVSAPLNGAGSLTLKGAGTFTLTGSNSYSGGTTITAGIAQFATAASLPASGTGFRPGRRDPGGERRWKQTGLQRPGVHQCHLGQRFDRRRPFERVVRLGIRFRHRYIRYRGAWTRWNVDLLG</sequence>
<dbReference type="SUPFAM" id="SSF51126">
    <property type="entry name" value="Pectin lyase-like"/>
    <property type="match status" value="1"/>
</dbReference>